<keyword evidence="14" id="KW-1185">Reference proteome</keyword>
<evidence type="ECO:0000313" key="14">
    <source>
        <dbReference type="Proteomes" id="UP001238540"/>
    </source>
</evidence>
<evidence type="ECO:0000256" key="1">
    <source>
        <dbReference type="ARBA" id="ARBA00004429"/>
    </source>
</evidence>
<comment type="similarity">
    <text evidence="7">Belongs to the methyl-accepting chemotaxis (MCP) protein family.</text>
</comment>
<sequence length="642" mass="71052">MNIQNLTIRGQLLVPVVISIVLFVASILFSQKQLRDLLIQVQVSERKSQDLASLLLVQHQVAELLLASANESYRKTAWEKAQREYKQRQPIIESQLLNVVLASESQLQQDKIARFIDVLERYGRTQSRLALSIGQLDERSKSLPLLSLAPFSKGPAFSVYLSDDNRAAGLSTIANLYEVFSQINGYLVVLREGYNPSVLDTLRFNIKAIEKEVPSLPPNINNRVMATFAQYGEALSEMKGHSRLIKEDRVLISRQGLKLRQLLAEISGEVEQQSQASMASGWSKFEDISEFLIAAVVLVSVFSIMLAVWVAEHIKRDLEPLSRVMMSMRQGDLTKTTNTIGENEIGRLCSQADDMAVWLQKTVNELSQLDVKVMSSAKALVAVMDKMETNTREQNKQIERIASASTQLISSADQVTQVATEAESYATKGLIIVNEGVTSAQQRRRFSEELIERLKVTLSTAEHLAMMSAKVTGFVILIQEVAERTNLLALNAAVEASRAGNAGRGFSVVASEVRVLAKKASDNTASIQELVDELQSGAQKMLKSVTVCLDKVAENAQLAEESEQDMSTLHHGITKMLDQNSEMALAAKEQSRALTSVNENIHNMNDNLSESAVYAKQSSETASYLSTLSEQQQTKLSHFKTG</sequence>
<evidence type="ECO:0000256" key="9">
    <source>
        <dbReference type="SAM" id="Phobius"/>
    </source>
</evidence>
<dbReference type="SMART" id="SM00283">
    <property type="entry name" value="MA"/>
    <property type="match status" value="1"/>
</dbReference>
<dbReference type="PANTHER" id="PTHR32089">
    <property type="entry name" value="METHYL-ACCEPTING CHEMOTAXIS PROTEIN MCPB"/>
    <property type="match status" value="1"/>
</dbReference>
<dbReference type="InterPro" id="IPR000727">
    <property type="entry name" value="T_SNARE_dom"/>
</dbReference>
<dbReference type="PROSITE" id="PS50885">
    <property type="entry name" value="HAMP"/>
    <property type="match status" value="1"/>
</dbReference>
<organism evidence="13 14">
    <name type="scientific">Vibrio ostreicida</name>
    <dbReference type="NCBI Taxonomy" id="526588"/>
    <lineage>
        <taxon>Bacteria</taxon>
        <taxon>Pseudomonadati</taxon>
        <taxon>Pseudomonadota</taxon>
        <taxon>Gammaproteobacteria</taxon>
        <taxon>Vibrionales</taxon>
        <taxon>Vibrionaceae</taxon>
        <taxon>Vibrio</taxon>
    </lineage>
</organism>
<keyword evidence="2" id="KW-1003">Cell membrane</keyword>
<evidence type="ECO:0000259" key="12">
    <source>
        <dbReference type="PROSITE" id="PS50885"/>
    </source>
</evidence>
<dbReference type="Pfam" id="PF00015">
    <property type="entry name" value="MCPsignal"/>
    <property type="match status" value="1"/>
</dbReference>
<keyword evidence="2" id="KW-0997">Cell inner membrane</keyword>
<dbReference type="PROSITE" id="PS50192">
    <property type="entry name" value="T_SNARE"/>
    <property type="match status" value="1"/>
</dbReference>
<comment type="subcellular location">
    <subcellularLocation>
        <location evidence="1">Cell inner membrane</location>
        <topology evidence="1">Multi-pass membrane protein</topology>
    </subcellularLocation>
</comment>
<dbReference type="SUPFAM" id="SSF58104">
    <property type="entry name" value="Methyl-accepting chemotaxis protein (MCP) signaling domain"/>
    <property type="match status" value="1"/>
</dbReference>
<comment type="caution">
    <text evidence="13">The sequence shown here is derived from an EMBL/GenBank/DDBJ whole genome shotgun (WGS) entry which is preliminary data.</text>
</comment>
<dbReference type="Proteomes" id="UP001238540">
    <property type="component" value="Unassembled WGS sequence"/>
</dbReference>
<evidence type="ECO:0000256" key="4">
    <source>
        <dbReference type="ARBA" id="ARBA00022989"/>
    </source>
</evidence>
<keyword evidence="4 9" id="KW-1133">Transmembrane helix</keyword>
<dbReference type="Gene3D" id="1.10.287.950">
    <property type="entry name" value="Methyl-accepting chemotaxis protein"/>
    <property type="match status" value="1"/>
</dbReference>
<dbReference type="RefSeq" id="WP_170882868.1">
    <property type="nucleotide sequence ID" value="NZ_JABEYA020000007.1"/>
</dbReference>
<accession>A0ABT8BUR5</accession>
<keyword evidence="3 9" id="KW-0812">Transmembrane</keyword>
<evidence type="ECO:0000256" key="8">
    <source>
        <dbReference type="PROSITE-ProRule" id="PRU00284"/>
    </source>
</evidence>
<name>A0ABT8BUR5_9VIBR</name>
<keyword evidence="5 9" id="KW-0472">Membrane</keyword>
<dbReference type="InterPro" id="IPR004089">
    <property type="entry name" value="MCPsignal_dom"/>
</dbReference>
<dbReference type="PANTHER" id="PTHR32089:SF119">
    <property type="entry name" value="METHYL-ACCEPTING CHEMOTAXIS PROTEIN CTPL"/>
    <property type="match status" value="1"/>
</dbReference>
<evidence type="ECO:0000256" key="2">
    <source>
        <dbReference type="ARBA" id="ARBA00022519"/>
    </source>
</evidence>
<evidence type="ECO:0000256" key="7">
    <source>
        <dbReference type="ARBA" id="ARBA00029447"/>
    </source>
</evidence>
<evidence type="ECO:0000259" key="10">
    <source>
        <dbReference type="PROSITE" id="PS50111"/>
    </source>
</evidence>
<feature type="domain" description="HAMP" evidence="12">
    <location>
        <begin position="312"/>
        <end position="364"/>
    </location>
</feature>
<proteinExistence type="inferred from homology"/>
<dbReference type="PROSITE" id="PS50111">
    <property type="entry name" value="CHEMOTAXIS_TRANSDUC_2"/>
    <property type="match status" value="1"/>
</dbReference>
<protein>
    <submittedName>
        <fullName evidence="13">Methyl-accepting chemotaxis protein</fullName>
    </submittedName>
</protein>
<evidence type="ECO:0000259" key="11">
    <source>
        <dbReference type="PROSITE" id="PS50192"/>
    </source>
</evidence>
<feature type="transmembrane region" description="Helical" evidence="9">
    <location>
        <begin position="12"/>
        <end position="30"/>
    </location>
</feature>
<feature type="domain" description="Methyl-accepting transducer" evidence="10">
    <location>
        <begin position="369"/>
        <end position="605"/>
    </location>
</feature>
<evidence type="ECO:0000256" key="5">
    <source>
        <dbReference type="ARBA" id="ARBA00023136"/>
    </source>
</evidence>
<keyword evidence="6 8" id="KW-0807">Transducer</keyword>
<feature type="domain" description="T-SNARE coiled-coil homology" evidence="11">
    <location>
        <begin position="556"/>
        <end position="618"/>
    </location>
</feature>
<evidence type="ECO:0000256" key="3">
    <source>
        <dbReference type="ARBA" id="ARBA00022692"/>
    </source>
</evidence>
<evidence type="ECO:0000313" key="13">
    <source>
        <dbReference type="EMBL" id="MDN3609833.1"/>
    </source>
</evidence>
<evidence type="ECO:0000256" key="6">
    <source>
        <dbReference type="ARBA" id="ARBA00023224"/>
    </source>
</evidence>
<reference evidence="14" key="1">
    <citation type="journal article" date="2019" name="Int. J. Syst. Evol. Microbiol.">
        <title>The Global Catalogue of Microorganisms (GCM) 10K type strain sequencing project: providing services to taxonomists for standard genome sequencing and annotation.</title>
        <authorList>
            <consortium name="The Broad Institute Genomics Platform"/>
            <consortium name="The Broad Institute Genome Sequencing Center for Infectious Disease"/>
            <person name="Wu L."/>
            <person name="Ma J."/>
        </authorList>
    </citation>
    <scope>NUCLEOTIDE SEQUENCE [LARGE SCALE GENOMIC DNA]</scope>
    <source>
        <strain evidence="14">CECT 7398</strain>
    </source>
</reference>
<dbReference type="EMBL" id="JAUFQC010000001">
    <property type="protein sequence ID" value="MDN3609833.1"/>
    <property type="molecule type" value="Genomic_DNA"/>
</dbReference>
<dbReference type="InterPro" id="IPR003660">
    <property type="entry name" value="HAMP_dom"/>
</dbReference>
<gene>
    <name evidence="13" type="ORF">QWZ16_09000</name>
</gene>